<feature type="domain" description="Fe/B12 periplasmic-binding" evidence="1">
    <location>
        <begin position="54"/>
        <end position="311"/>
    </location>
</feature>
<sequence>MKTSCDFRRLRSWELALAIFAVSAPFVLPVTAPDGASFVQAAVAQEMQKADTSRLVSVGGAITEIVYALGEEGKLVGRDSTSIYPEAATQLPDVGYMRQLAPEGVIATNPTAIIAVEGSGPPETLTVLKDANIPFQTVPERFDRDGILTKIRTVGDFLGVPEKAMVLSEQVKSDLDAAVADAAKRPESERKRVIFILSTQGGKIMASGTGTAADGIISLSGAVNAMGSFPGYKPLTDESIIEAKPDVVLMMSRSGGHATTDDELFAHPALSLTPAAKNRAIIRMDGLHLLGFGPRTASTVRELNAAIYGKKTNASQ</sequence>
<reference evidence="2 3" key="1">
    <citation type="journal article" date="2016" name="Syst. Appl. Microbiol.">
        <title>Pararhizobium polonicum sp. nov. isolated from tumors on stone fruit rootstocks.</title>
        <authorList>
            <person name="Pulawska J."/>
            <person name="Kuzmanovic N."/>
            <person name="Willems A."/>
            <person name="Pothier J.F."/>
        </authorList>
    </citation>
    <scope>NUCLEOTIDE SEQUENCE [LARGE SCALE GENOMIC DNA]</scope>
    <source>
        <strain evidence="2 3">F5.1</strain>
    </source>
</reference>
<gene>
    <name evidence="2" type="ORF">ADU59_25975</name>
</gene>
<organism evidence="2 3">
    <name type="scientific">Pararhizobium polonicum</name>
    <dbReference type="NCBI Taxonomy" id="1612624"/>
    <lineage>
        <taxon>Bacteria</taxon>
        <taxon>Pseudomonadati</taxon>
        <taxon>Pseudomonadota</taxon>
        <taxon>Alphaproteobacteria</taxon>
        <taxon>Hyphomicrobiales</taxon>
        <taxon>Rhizobiaceae</taxon>
        <taxon>Rhizobium/Agrobacterium group</taxon>
        <taxon>Pararhizobium</taxon>
    </lineage>
</organism>
<dbReference type="OrthoDB" id="9797736at2"/>
<dbReference type="EMBL" id="LGLV01000019">
    <property type="protein sequence ID" value="OBZ92505.1"/>
    <property type="molecule type" value="Genomic_DNA"/>
</dbReference>
<proteinExistence type="predicted"/>
<dbReference type="Pfam" id="PF01497">
    <property type="entry name" value="Peripla_BP_2"/>
    <property type="match status" value="1"/>
</dbReference>
<dbReference type="PANTHER" id="PTHR30535">
    <property type="entry name" value="VITAMIN B12-BINDING PROTEIN"/>
    <property type="match status" value="1"/>
</dbReference>
<dbReference type="InterPro" id="IPR002491">
    <property type="entry name" value="ABC_transptr_periplasmic_BD"/>
</dbReference>
<evidence type="ECO:0000313" key="3">
    <source>
        <dbReference type="Proteomes" id="UP000093111"/>
    </source>
</evidence>
<dbReference type="InterPro" id="IPR050902">
    <property type="entry name" value="ABC_Transporter_SBP"/>
</dbReference>
<dbReference type="SUPFAM" id="SSF53807">
    <property type="entry name" value="Helical backbone' metal receptor"/>
    <property type="match status" value="1"/>
</dbReference>
<evidence type="ECO:0000313" key="2">
    <source>
        <dbReference type="EMBL" id="OBZ92505.1"/>
    </source>
</evidence>
<dbReference type="STRING" id="1612624.ADU59_25975"/>
<protein>
    <submittedName>
        <fullName evidence="2">Hemin ABC transporter substrate-binding protein</fullName>
    </submittedName>
</protein>
<dbReference type="CDD" id="cd01149">
    <property type="entry name" value="HutB"/>
    <property type="match status" value="1"/>
</dbReference>
<dbReference type="Proteomes" id="UP000093111">
    <property type="component" value="Unassembled WGS sequence"/>
</dbReference>
<dbReference type="AlphaFoldDB" id="A0A1C7NU12"/>
<dbReference type="PATRIC" id="fig|1612624.7.peg.2912"/>
<dbReference type="RefSeq" id="WP_068958097.1">
    <property type="nucleotide sequence ID" value="NZ_LGLV01000019.1"/>
</dbReference>
<accession>A0A1C7NU12</accession>
<dbReference type="PROSITE" id="PS50983">
    <property type="entry name" value="FE_B12_PBP"/>
    <property type="match status" value="1"/>
</dbReference>
<evidence type="ECO:0000259" key="1">
    <source>
        <dbReference type="PROSITE" id="PS50983"/>
    </source>
</evidence>
<keyword evidence="3" id="KW-1185">Reference proteome</keyword>
<comment type="caution">
    <text evidence="2">The sequence shown here is derived from an EMBL/GenBank/DDBJ whole genome shotgun (WGS) entry which is preliminary data.</text>
</comment>
<dbReference type="PANTHER" id="PTHR30535:SF4">
    <property type="entry name" value="HEMIN-BINDING PERIPLASMIC PROTEIN HMUT"/>
    <property type="match status" value="1"/>
</dbReference>
<name>A0A1C7NU12_9HYPH</name>
<dbReference type="Gene3D" id="3.40.50.1980">
    <property type="entry name" value="Nitrogenase molybdenum iron protein domain"/>
    <property type="match status" value="2"/>
</dbReference>